<organism evidence="5 6">
    <name type="scientific">Sphaeroforma arctica JP610</name>
    <dbReference type="NCBI Taxonomy" id="667725"/>
    <lineage>
        <taxon>Eukaryota</taxon>
        <taxon>Ichthyosporea</taxon>
        <taxon>Ichthyophonida</taxon>
        <taxon>Sphaeroforma</taxon>
    </lineage>
</organism>
<dbReference type="Proteomes" id="UP000054560">
    <property type="component" value="Unassembled WGS sequence"/>
</dbReference>
<keyword evidence="6" id="KW-1185">Reference proteome</keyword>
<evidence type="ECO:0000256" key="1">
    <source>
        <dbReference type="ARBA" id="ARBA00004123"/>
    </source>
</evidence>
<dbReference type="GO" id="GO:0043111">
    <property type="term" value="P:replication fork arrest"/>
    <property type="evidence" value="ECO:0007669"/>
    <property type="project" value="TreeGrafter"/>
</dbReference>
<dbReference type="InterPro" id="IPR044998">
    <property type="entry name" value="Timeless"/>
</dbReference>
<name>A0A0L0FVT9_9EUKA</name>
<dbReference type="InterPro" id="IPR006906">
    <property type="entry name" value="Timeless_N"/>
</dbReference>
<proteinExistence type="predicted"/>
<dbReference type="OrthoDB" id="310853at2759"/>
<comment type="subcellular location">
    <subcellularLocation>
        <location evidence="1">Nucleus</location>
    </subcellularLocation>
</comment>
<dbReference type="GeneID" id="25908085"/>
<accession>A0A0L0FVT9</accession>
<dbReference type="Pfam" id="PF04821">
    <property type="entry name" value="TIMELESS"/>
    <property type="match status" value="1"/>
</dbReference>
<sequence>MDERQENNLFAVVTGLGAYKMTPEAVKEFTRGEEALECLQEIKKYLRLDHPETAPILSRLADWNIVKSHLVPLISRCQRGEDDKLVYNCLQLLNLLTLAPSPILQADVINQLTMNIQRSKDAFTGSAIWSVLADYMGETLAETPKKREKRDEKTVEMITALMRNVLSMADMPGLSSHDTIIKHLADTHILDILLLMGNNVAEDSLAGSHNLFLLEVTFLLLQYQKPESLLDAMTVDKRVVNERARAMKEKEDETKKKDRQTAQLASRRARMGSMYTMVTKVTGKDAVNHTTVGADLTATTSAGSLKNRTLKHTFLGGYNQLHHGTITSDSAKVAKLKTKARDYEFAQTQKESSTEIRKRLGAYCNEFIQNCHNTLMNSIWRDIRAQRDNVLETDTFNFMWVMHFFLVYHRKSFSKKDLTDKKFSVAELGVVIDTSMYKFLLEKLNEFAANVRAHKDNKTKDLWGWRHTIAMRALHEQIQYITCMEKYGSQDLIDAASSLKQNIIYEHQLIHDCVAMIKAYNPKIHASTFLSEVVGLTHTVIRLFETCVEDQKQVYVKRKSRKKQQKAASTDGATMAQEEDEEDSHNAQVYNELVFDFKKELLEFCHPKVINVYLLLVESYKTNGVMVNHYVTKMLHRIAVGCDLKGLFYRLSVLKTMNMVLSDGSIKKDKEFNELRGFLKFLVASYRMALEKNPFLGLEALFESTRRHAMLFDMGK</sequence>
<evidence type="ECO:0000313" key="6">
    <source>
        <dbReference type="Proteomes" id="UP000054560"/>
    </source>
</evidence>
<protein>
    <recommendedName>
        <fullName evidence="4">Timeless N-terminal domain-containing protein</fullName>
    </recommendedName>
</protein>
<dbReference type="GO" id="GO:0031298">
    <property type="term" value="C:replication fork protection complex"/>
    <property type="evidence" value="ECO:0007669"/>
    <property type="project" value="TreeGrafter"/>
</dbReference>
<keyword evidence="2" id="KW-0539">Nucleus</keyword>
<keyword evidence="3" id="KW-0131">Cell cycle</keyword>
<dbReference type="eggNOG" id="KOG1974">
    <property type="taxonomic scope" value="Eukaryota"/>
</dbReference>
<dbReference type="STRING" id="667725.A0A0L0FVT9"/>
<dbReference type="PANTHER" id="PTHR22940">
    <property type="entry name" value="TIMEOUT/TIMELESS-2"/>
    <property type="match status" value="1"/>
</dbReference>
<evidence type="ECO:0000256" key="3">
    <source>
        <dbReference type="ARBA" id="ARBA00023306"/>
    </source>
</evidence>
<gene>
    <name evidence="5" type="ORF">SARC_07581</name>
</gene>
<dbReference type="GO" id="GO:0000076">
    <property type="term" value="P:DNA replication checkpoint signaling"/>
    <property type="evidence" value="ECO:0007669"/>
    <property type="project" value="TreeGrafter"/>
</dbReference>
<evidence type="ECO:0000259" key="4">
    <source>
        <dbReference type="Pfam" id="PF04821"/>
    </source>
</evidence>
<evidence type="ECO:0000256" key="2">
    <source>
        <dbReference type="ARBA" id="ARBA00023242"/>
    </source>
</evidence>
<dbReference type="EMBL" id="KQ242205">
    <property type="protein sequence ID" value="KNC80053.1"/>
    <property type="molecule type" value="Genomic_DNA"/>
</dbReference>
<reference evidence="5 6" key="1">
    <citation type="submission" date="2011-02" db="EMBL/GenBank/DDBJ databases">
        <title>The Genome Sequence of Sphaeroforma arctica JP610.</title>
        <authorList>
            <consortium name="The Broad Institute Genome Sequencing Platform"/>
            <person name="Russ C."/>
            <person name="Cuomo C."/>
            <person name="Young S.K."/>
            <person name="Zeng Q."/>
            <person name="Gargeya S."/>
            <person name="Alvarado L."/>
            <person name="Berlin A."/>
            <person name="Chapman S.B."/>
            <person name="Chen Z."/>
            <person name="Freedman E."/>
            <person name="Gellesch M."/>
            <person name="Goldberg J."/>
            <person name="Griggs A."/>
            <person name="Gujja S."/>
            <person name="Heilman E."/>
            <person name="Heiman D."/>
            <person name="Howarth C."/>
            <person name="Mehta T."/>
            <person name="Neiman D."/>
            <person name="Pearson M."/>
            <person name="Roberts A."/>
            <person name="Saif S."/>
            <person name="Shea T."/>
            <person name="Shenoy N."/>
            <person name="Sisk P."/>
            <person name="Stolte C."/>
            <person name="Sykes S."/>
            <person name="White J."/>
            <person name="Yandava C."/>
            <person name="Burger G."/>
            <person name="Gray M.W."/>
            <person name="Holland P.W.H."/>
            <person name="King N."/>
            <person name="Lang F.B.F."/>
            <person name="Roger A.J."/>
            <person name="Ruiz-Trillo I."/>
            <person name="Haas B."/>
            <person name="Nusbaum C."/>
            <person name="Birren B."/>
        </authorList>
    </citation>
    <scope>NUCLEOTIDE SEQUENCE [LARGE SCALE GENOMIC DNA]</scope>
    <source>
        <strain evidence="5 6">JP610</strain>
    </source>
</reference>
<dbReference type="RefSeq" id="XP_014153955.1">
    <property type="nucleotide sequence ID" value="XM_014298480.1"/>
</dbReference>
<dbReference type="AlphaFoldDB" id="A0A0L0FVT9"/>
<dbReference type="PANTHER" id="PTHR22940:SF4">
    <property type="entry name" value="PROTEIN TIMELESS HOMOLOG"/>
    <property type="match status" value="1"/>
</dbReference>
<feature type="domain" description="Timeless N-terminal" evidence="4">
    <location>
        <begin position="29"/>
        <end position="277"/>
    </location>
</feature>
<dbReference type="GO" id="GO:0006281">
    <property type="term" value="P:DNA repair"/>
    <property type="evidence" value="ECO:0007669"/>
    <property type="project" value="TreeGrafter"/>
</dbReference>
<evidence type="ECO:0000313" key="5">
    <source>
        <dbReference type="EMBL" id="KNC80053.1"/>
    </source>
</evidence>
<dbReference type="GO" id="GO:0003677">
    <property type="term" value="F:DNA binding"/>
    <property type="evidence" value="ECO:0007669"/>
    <property type="project" value="TreeGrafter"/>
</dbReference>